<gene>
    <name evidence="1" type="ORF">BRADI_1g09603v3</name>
</gene>
<evidence type="ECO:0000313" key="2">
    <source>
        <dbReference type="EnsemblPlants" id="KQK13355"/>
    </source>
</evidence>
<keyword evidence="3" id="KW-1185">Reference proteome</keyword>
<dbReference type="Gramene" id="KQK13355">
    <property type="protein sequence ID" value="KQK13355"/>
    <property type="gene ID" value="BRADI_1g09603v3"/>
</dbReference>
<protein>
    <submittedName>
        <fullName evidence="1 2">Uncharacterized protein</fullName>
    </submittedName>
</protein>
<feature type="non-terminal residue" evidence="1">
    <location>
        <position position="1"/>
    </location>
</feature>
<accession>A0A0Q3J634</accession>
<dbReference type="InParanoid" id="A0A0Q3J634"/>
<proteinExistence type="predicted"/>
<dbReference type="EMBL" id="CM000880">
    <property type="protein sequence ID" value="KQK13355.1"/>
    <property type="molecule type" value="Genomic_DNA"/>
</dbReference>
<dbReference type="EnsemblPlants" id="KQK13355">
    <property type="protein sequence ID" value="KQK13355"/>
    <property type="gene ID" value="BRADI_1g09603v3"/>
</dbReference>
<reference evidence="1 2" key="1">
    <citation type="journal article" date="2010" name="Nature">
        <title>Genome sequencing and analysis of the model grass Brachypodium distachyon.</title>
        <authorList>
            <consortium name="International Brachypodium Initiative"/>
        </authorList>
    </citation>
    <scope>NUCLEOTIDE SEQUENCE [LARGE SCALE GENOMIC DNA]</scope>
    <source>
        <strain evidence="1 2">Bd21</strain>
    </source>
</reference>
<reference evidence="2" key="3">
    <citation type="submission" date="2018-08" db="UniProtKB">
        <authorList>
            <consortium name="EnsemblPlants"/>
        </authorList>
    </citation>
    <scope>IDENTIFICATION</scope>
    <source>
        <strain evidence="2">cv. Bd21</strain>
    </source>
</reference>
<organism evidence="1">
    <name type="scientific">Brachypodium distachyon</name>
    <name type="common">Purple false brome</name>
    <name type="synonym">Trachynia distachya</name>
    <dbReference type="NCBI Taxonomy" id="15368"/>
    <lineage>
        <taxon>Eukaryota</taxon>
        <taxon>Viridiplantae</taxon>
        <taxon>Streptophyta</taxon>
        <taxon>Embryophyta</taxon>
        <taxon>Tracheophyta</taxon>
        <taxon>Spermatophyta</taxon>
        <taxon>Magnoliopsida</taxon>
        <taxon>Liliopsida</taxon>
        <taxon>Poales</taxon>
        <taxon>Poaceae</taxon>
        <taxon>BOP clade</taxon>
        <taxon>Pooideae</taxon>
        <taxon>Stipodae</taxon>
        <taxon>Brachypodieae</taxon>
        <taxon>Brachypodium</taxon>
    </lineage>
</organism>
<dbReference type="Proteomes" id="UP000008810">
    <property type="component" value="Chromosome 1"/>
</dbReference>
<evidence type="ECO:0000313" key="3">
    <source>
        <dbReference type="Proteomes" id="UP000008810"/>
    </source>
</evidence>
<reference evidence="1" key="2">
    <citation type="submission" date="2017-06" db="EMBL/GenBank/DDBJ databases">
        <title>WGS assembly of Brachypodium distachyon.</title>
        <authorList>
            <consortium name="The International Brachypodium Initiative"/>
            <person name="Lucas S."/>
            <person name="Harmon-Smith M."/>
            <person name="Lail K."/>
            <person name="Tice H."/>
            <person name="Grimwood J."/>
            <person name="Bruce D."/>
            <person name="Barry K."/>
            <person name="Shu S."/>
            <person name="Lindquist E."/>
            <person name="Wang M."/>
            <person name="Pitluck S."/>
            <person name="Vogel J.P."/>
            <person name="Garvin D.F."/>
            <person name="Mockler T.C."/>
            <person name="Schmutz J."/>
            <person name="Rokhsar D."/>
            <person name="Bevan M.W."/>
        </authorList>
    </citation>
    <scope>NUCLEOTIDE SEQUENCE</scope>
    <source>
        <strain evidence="1">Bd21</strain>
    </source>
</reference>
<name>A0A0Q3J634_BRADI</name>
<dbReference type="OrthoDB" id="669079at2759"/>
<evidence type="ECO:0000313" key="1">
    <source>
        <dbReference type="EMBL" id="KQK13355.1"/>
    </source>
</evidence>
<dbReference type="AlphaFoldDB" id="A0A0Q3J634"/>
<sequence>LVVFGLMGDDAATQPCDTIRCIQGGHISCKNYPNKELDGCACMCAPTDGKGCVLHRNDGSTENCTTK</sequence>